<dbReference type="Proteomes" id="UP000485058">
    <property type="component" value="Unassembled WGS sequence"/>
</dbReference>
<name>A0A6A0ADP2_HAELA</name>
<dbReference type="EMBL" id="BLLF01004876">
    <property type="protein sequence ID" value="GFH30391.1"/>
    <property type="molecule type" value="Genomic_DNA"/>
</dbReference>
<accession>A0A6A0ADP2</accession>
<gene>
    <name evidence="1" type="ORF">HaLaN_29241</name>
</gene>
<proteinExistence type="predicted"/>
<evidence type="ECO:0000313" key="2">
    <source>
        <dbReference type="Proteomes" id="UP000485058"/>
    </source>
</evidence>
<keyword evidence="2" id="KW-1185">Reference proteome</keyword>
<protein>
    <submittedName>
        <fullName evidence="1">Uncharacterized protein</fullName>
    </submittedName>
</protein>
<organism evidence="1 2">
    <name type="scientific">Haematococcus lacustris</name>
    <name type="common">Green alga</name>
    <name type="synonym">Haematococcus pluvialis</name>
    <dbReference type="NCBI Taxonomy" id="44745"/>
    <lineage>
        <taxon>Eukaryota</taxon>
        <taxon>Viridiplantae</taxon>
        <taxon>Chlorophyta</taxon>
        <taxon>core chlorophytes</taxon>
        <taxon>Chlorophyceae</taxon>
        <taxon>CS clade</taxon>
        <taxon>Chlamydomonadales</taxon>
        <taxon>Haematococcaceae</taxon>
        <taxon>Haematococcus</taxon>
    </lineage>
</organism>
<reference evidence="1 2" key="1">
    <citation type="submission" date="2020-02" db="EMBL/GenBank/DDBJ databases">
        <title>Draft genome sequence of Haematococcus lacustris strain NIES-144.</title>
        <authorList>
            <person name="Morimoto D."/>
            <person name="Nakagawa S."/>
            <person name="Yoshida T."/>
            <person name="Sawayama S."/>
        </authorList>
    </citation>
    <scope>NUCLEOTIDE SEQUENCE [LARGE SCALE GENOMIC DNA]</scope>
    <source>
        <strain evidence="1 2">NIES-144</strain>
    </source>
</reference>
<evidence type="ECO:0000313" key="1">
    <source>
        <dbReference type="EMBL" id="GFH30391.1"/>
    </source>
</evidence>
<sequence length="108" mass="10995">MTRLPTLPCLLASLPAETSTPIQPGSQLRAGHPAAGTRCAPILPALTLPPTRALALHPTPSHCGCLAAEGEQLRQASHGCGCTRGSVAGARDTKLVCTGIVHGNSARE</sequence>
<dbReference type="AlphaFoldDB" id="A0A6A0ADP2"/>
<comment type="caution">
    <text evidence="1">The sequence shown here is derived from an EMBL/GenBank/DDBJ whole genome shotgun (WGS) entry which is preliminary data.</text>
</comment>